<keyword evidence="3" id="KW-1185">Reference proteome</keyword>
<protein>
    <submittedName>
        <fullName evidence="2">Uncharacterized protein</fullName>
    </submittedName>
</protein>
<feature type="transmembrane region" description="Helical" evidence="1">
    <location>
        <begin position="15"/>
        <end position="35"/>
    </location>
</feature>
<organism evidence="2 3">
    <name type="scientific">Catenaria anguillulae PL171</name>
    <dbReference type="NCBI Taxonomy" id="765915"/>
    <lineage>
        <taxon>Eukaryota</taxon>
        <taxon>Fungi</taxon>
        <taxon>Fungi incertae sedis</taxon>
        <taxon>Blastocladiomycota</taxon>
        <taxon>Blastocladiomycetes</taxon>
        <taxon>Blastocladiales</taxon>
        <taxon>Catenariaceae</taxon>
        <taxon>Catenaria</taxon>
    </lineage>
</organism>
<dbReference type="EMBL" id="MCFL01000019">
    <property type="protein sequence ID" value="ORZ35966.1"/>
    <property type="molecule type" value="Genomic_DNA"/>
</dbReference>
<gene>
    <name evidence="2" type="ORF">BCR44DRAFT_33820</name>
</gene>
<dbReference type="AlphaFoldDB" id="A0A1Y2HN00"/>
<feature type="transmembrane region" description="Helical" evidence="1">
    <location>
        <begin position="194"/>
        <end position="213"/>
    </location>
</feature>
<feature type="transmembrane region" description="Helical" evidence="1">
    <location>
        <begin position="58"/>
        <end position="86"/>
    </location>
</feature>
<proteinExistence type="predicted"/>
<name>A0A1Y2HN00_9FUNG</name>
<feature type="transmembrane region" description="Helical" evidence="1">
    <location>
        <begin position="106"/>
        <end position="129"/>
    </location>
</feature>
<evidence type="ECO:0000256" key="1">
    <source>
        <dbReference type="SAM" id="Phobius"/>
    </source>
</evidence>
<reference evidence="2 3" key="1">
    <citation type="submission" date="2016-07" db="EMBL/GenBank/DDBJ databases">
        <title>Pervasive Adenine N6-methylation of Active Genes in Fungi.</title>
        <authorList>
            <consortium name="DOE Joint Genome Institute"/>
            <person name="Mondo S.J."/>
            <person name="Dannebaum R.O."/>
            <person name="Kuo R.C."/>
            <person name="Labutti K."/>
            <person name="Haridas S."/>
            <person name="Kuo A."/>
            <person name="Salamov A."/>
            <person name="Ahrendt S.R."/>
            <person name="Lipzen A."/>
            <person name="Sullivan W."/>
            <person name="Andreopoulos W.B."/>
            <person name="Clum A."/>
            <person name="Lindquist E."/>
            <person name="Daum C."/>
            <person name="Ramamoorthy G.K."/>
            <person name="Gryganskyi A."/>
            <person name="Culley D."/>
            <person name="Magnuson J.K."/>
            <person name="James T.Y."/>
            <person name="O'Malley M.A."/>
            <person name="Stajich J.E."/>
            <person name="Spatafora J.W."/>
            <person name="Visel A."/>
            <person name="Grigoriev I.V."/>
        </authorList>
    </citation>
    <scope>NUCLEOTIDE SEQUENCE [LARGE SCALE GENOMIC DNA]</scope>
    <source>
        <strain evidence="2 3">PL171</strain>
    </source>
</reference>
<accession>A0A1Y2HN00</accession>
<sequence length="433" mass="46221">MSASRSQFTWSPSSFLTGVAVTLDLSTILSAYVLWSKLCTARHRDASATSASGARARYYYLILGLIALAHSCDMCLRTAVTALTITDKVSKDTGDFVYRDLTPGTLAMNLVSLMLAWIGGVGFVGLNVVRFRAIARARMPGVTRIVSGLAGVSVAVCSVNNILFAYGFIGLYKYGEASSYPRFMESLNRLFSGWSIYDSVINALISLAFVTYLQRMLLFLQPTLSDTTTTSSSTSHLTSAAVPAAPALAVAPPLAKSHSSTTFAHLLRRITWILGFECSAMIASNIFVQVAPTLDPLWNSIYLSESIRLRLFCTFFVLLNRMVGESRQASHKLGTTRDEDEEAMAVAAAGFGPKMATTPASAAATGRPSAVTIPLMPMGGVNVPTGNSVSVVASAHDAPMEAAFKGPQHVGRHGEATRGGSVLDQAARRVYGM</sequence>
<evidence type="ECO:0000313" key="3">
    <source>
        <dbReference type="Proteomes" id="UP000193411"/>
    </source>
</evidence>
<dbReference type="Proteomes" id="UP000193411">
    <property type="component" value="Unassembled WGS sequence"/>
</dbReference>
<keyword evidence="1" id="KW-0812">Transmembrane</keyword>
<keyword evidence="1" id="KW-0472">Membrane</keyword>
<evidence type="ECO:0000313" key="2">
    <source>
        <dbReference type="EMBL" id="ORZ35966.1"/>
    </source>
</evidence>
<feature type="transmembrane region" description="Helical" evidence="1">
    <location>
        <begin position="149"/>
        <end position="174"/>
    </location>
</feature>
<keyword evidence="1" id="KW-1133">Transmembrane helix</keyword>
<comment type="caution">
    <text evidence="2">The sequence shown here is derived from an EMBL/GenBank/DDBJ whole genome shotgun (WGS) entry which is preliminary data.</text>
</comment>